<organism evidence="1 2">
    <name type="scientific">Tenggerimyces flavus</name>
    <dbReference type="NCBI Taxonomy" id="1708749"/>
    <lineage>
        <taxon>Bacteria</taxon>
        <taxon>Bacillati</taxon>
        <taxon>Actinomycetota</taxon>
        <taxon>Actinomycetes</taxon>
        <taxon>Propionibacteriales</taxon>
        <taxon>Nocardioidaceae</taxon>
        <taxon>Tenggerimyces</taxon>
    </lineage>
</organism>
<dbReference type="EMBL" id="JBHRZH010000060">
    <property type="protein sequence ID" value="MFC3766766.1"/>
    <property type="molecule type" value="Genomic_DNA"/>
</dbReference>
<name>A0ABV7YN21_9ACTN</name>
<keyword evidence="2" id="KW-1185">Reference proteome</keyword>
<dbReference type="RefSeq" id="WP_205117691.1">
    <property type="nucleotide sequence ID" value="NZ_JAFBCM010000001.1"/>
</dbReference>
<dbReference type="InterPro" id="IPR012349">
    <property type="entry name" value="Split_barrel_FMN-bd"/>
</dbReference>
<protein>
    <submittedName>
        <fullName evidence="1">Uncharacterized protein</fullName>
    </submittedName>
</protein>
<dbReference type="Gene3D" id="2.30.110.10">
    <property type="entry name" value="Electron Transport, Fmn-binding Protein, Chain A"/>
    <property type="match status" value="1"/>
</dbReference>
<evidence type="ECO:0000313" key="1">
    <source>
        <dbReference type="EMBL" id="MFC3766766.1"/>
    </source>
</evidence>
<evidence type="ECO:0000313" key="2">
    <source>
        <dbReference type="Proteomes" id="UP001595699"/>
    </source>
</evidence>
<comment type="caution">
    <text evidence="1">The sequence shown here is derived from an EMBL/GenBank/DDBJ whole genome shotgun (WGS) entry which is preliminary data.</text>
</comment>
<reference evidence="2" key="1">
    <citation type="journal article" date="2019" name="Int. J. Syst. Evol. Microbiol.">
        <title>The Global Catalogue of Microorganisms (GCM) 10K type strain sequencing project: providing services to taxonomists for standard genome sequencing and annotation.</title>
        <authorList>
            <consortium name="The Broad Institute Genomics Platform"/>
            <consortium name="The Broad Institute Genome Sequencing Center for Infectious Disease"/>
            <person name="Wu L."/>
            <person name="Ma J."/>
        </authorList>
    </citation>
    <scope>NUCLEOTIDE SEQUENCE [LARGE SCALE GENOMIC DNA]</scope>
    <source>
        <strain evidence="2">CGMCC 4.7241</strain>
    </source>
</reference>
<proteinExistence type="predicted"/>
<sequence>MSRLLSSPASSSSVRIGRTGTTYQTPLDAFPVEGGYLFVLVYGWRPDWVRNVLAGAGPRLLRHWA</sequence>
<dbReference type="Proteomes" id="UP001595699">
    <property type="component" value="Unassembled WGS sequence"/>
</dbReference>
<gene>
    <name evidence="1" type="ORF">ACFOUW_38475</name>
</gene>
<accession>A0ABV7YN21</accession>